<evidence type="ECO:0000256" key="2">
    <source>
        <dbReference type="ARBA" id="ARBA00004167"/>
    </source>
</evidence>
<dbReference type="EC" id="2.3.2.31" evidence="4"/>
<dbReference type="PANTHER" id="PTHR11685">
    <property type="entry name" value="RBR FAMILY RING FINGER AND IBR DOMAIN-CONTAINING"/>
    <property type="match status" value="1"/>
</dbReference>
<dbReference type="Pfam" id="PF01485">
    <property type="entry name" value="IBR"/>
    <property type="match status" value="1"/>
</dbReference>
<dbReference type="EMBL" id="GIBP01006539">
    <property type="protein sequence ID" value="NDV35508.1"/>
    <property type="molecule type" value="Transcribed_RNA"/>
</dbReference>
<feature type="domain" description="RING-type" evidence="15">
    <location>
        <begin position="2"/>
        <end position="51"/>
    </location>
</feature>
<comment type="pathway">
    <text evidence="3">Protein modification; protein ubiquitination.</text>
</comment>
<dbReference type="GO" id="GO:0031090">
    <property type="term" value="C:organelle membrane"/>
    <property type="evidence" value="ECO:0007669"/>
    <property type="project" value="UniProtKB-ARBA"/>
</dbReference>
<dbReference type="SMART" id="SM00647">
    <property type="entry name" value="IBR"/>
    <property type="match status" value="2"/>
</dbReference>
<accession>A0A6B2LFL4</accession>
<keyword evidence="8" id="KW-0677">Repeat</keyword>
<evidence type="ECO:0000256" key="4">
    <source>
        <dbReference type="ARBA" id="ARBA00012251"/>
    </source>
</evidence>
<evidence type="ECO:0000256" key="10">
    <source>
        <dbReference type="ARBA" id="ARBA00022786"/>
    </source>
</evidence>
<dbReference type="Gene3D" id="2.20.25.20">
    <property type="match status" value="1"/>
</dbReference>
<evidence type="ECO:0000256" key="7">
    <source>
        <dbReference type="ARBA" id="ARBA00022723"/>
    </source>
</evidence>
<comment type="catalytic activity">
    <reaction evidence="1">
        <text>[E2 ubiquitin-conjugating enzyme]-S-ubiquitinyl-L-cysteine + [acceptor protein]-L-lysine = [E2 ubiquitin-conjugating enzyme]-L-cysteine + [acceptor protein]-N(6)-ubiquitinyl-L-lysine.</text>
        <dbReference type="EC" id="2.3.2.31"/>
    </reaction>
</comment>
<dbReference type="Gene3D" id="1.20.120.1750">
    <property type="match status" value="1"/>
</dbReference>
<evidence type="ECO:0000256" key="1">
    <source>
        <dbReference type="ARBA" id="ARBA00001798"/>
    </source>
</evidence>
<evidence type="ECO:0000313" key="17">
    <source>
        <dbReference type="EMBL" id="NDV35508.1"/>
    </source>
</evidence>
<keyword evidence="11" id="KW-0862">Zinc</keyword>
<dbReference type="PROSITE" id="PS51873">
    <property type="entry name" value="TRIAD"/>
    <property type="match status" value="1"/>
</dbReference>
<feature type="domain" description="RING-type" evidence="16">
    <location>
        <begin position="1"/>
        <end position="214"/>
    </location>
</feature>
<keyword evidence="10" id="KW-0833">Ubl conjugation pathway</keyword>
<dbReference type="GO" id="GO:0061630">
    <property type="term" value="F:ubiquitin protein ligase activity"/>
    <property type="evidence" value="ECO:0007669"/>
    <property type="project" value="UniProtKB-EC"/>
</dbReference>
<dbReference type="GO" id="GO:0008270">
    <property type="term" value="F:zinc ion binding"/>
    <property type="evidence" value="ECO:0007669"/>
    <property type="project" value="UniProtKB-KW"/>
</dbReference>
<dbReference type="InterPro" id="IPR001841">
    <property type="entry name" value="Znf_RING"/>
</dbReference>
<dbReference type="InterPro" id="IPR031127">
    <property type="entry name" value="E3_UB_ligase_RBR"/>
</dbReference>
<dbReference type="FunFam" id="3.30.40.10:FF:000051">
    <property type="entry name" value="RBR-type E3 ubiquitin transferase"/>
    <property type="match status" value="1"/>
</dbReference>
<evidence type="ECO:0000256" key="8">
    <source>
        <dbReference type="ARBA" id="ARBA00022737"/>
    </source>
</evidence>
<dbReference type="PROSITE" id="PS50089">
    <property type="entry name" value="ZF_RING_2"/>
    <property type="match status" value="1"/>
</dbReference>
<keyword evidence="13" id="KW-0472">Membrane</keyword>
<organism evidence="17">
    <name type="scientific">Arcella intermedia</name>
    <dbReference type="NCBI Taxonomy" id="1963864"/>
    <lineage>
        <taxon>Eukaryota</taxon>
        <taxon>Amoebozoa</taxon>
        <taxon>Tubulinea</taxon>
        <taxon>Elardia</taxon>
        <taxon>Arcellinida</taxon>
        <taxon>Sphaerothecina</taxon>
        <taxon>Arcellidae</taxon>
        <taxon>Arcella</taxon>
    </lineage>
</organism>
<sequence length="214" mass="24556">MCPICFNDYPISNICVLDSCFHRFCKECIEEWIKTKVNDKEVTVITCPDNRCLKQITYNEVCSILTDKNLLAKYEKFTLEKSLETIPDLRWCPRPGCGNAMIGGKKTLMMRCTNPSCLFCFCFNCKEEWHADATCTQYQQWKKDNASGTDRAKLWIQQHTKACPSCHVAIEKNGGCNHMTCRGCHYEFCWICMGRYTSGHFGDAYSSGSCPQYS</sequence>
<dbReference type="GO" id="GO:0005737">
    <property type="term" value="C:cytoplasm"/>
    <property type="evidence" value="ECO:0007669"/>
    <property type="project" value="UniProtKB-ARBA"/>
</dbReference>
<dbReference type="GO" id="GO:0016567">
    <property type="term" value="P:protein ubiquitination"/>
    <property type="evidence" value="ECO:0007669"/>
    <property type="project" value="InterPro"/>
</dbReference>
<protein>
    <recommendedName>
        <fullName evidence="4">RBR-type E3 ubiquitin transferase</fullName>
        <ecNumber evidence="4">2.3.2.31</ecNumber>
    </recommendedName>
</protein>
<dbReference type="InterPro" id="IPR002867">
    <property type="entry name" value="IBR_dom"/>
</dbReference>
<evidence type="ECO:0000259" key="15">
    <source>
        <dbReference type="PROSITE" id="PS50089"/>
    </source>
</evidence>
<keyword evidence="6" id="KW-0812">Transmembrane</keyword>
<dbReference type="Gene3D" id="3.30.40.10">
    <property type="entry name" value="Zinc/RING finger domain, C3HC4 (zinc finger)"/>
    <property type="match status" value="1"/>
</dbReference>
<dbReference type="PROSITE" id="PS00518">
    <property type="entry name" value="ZF_RING_1"/>
    <property type="match status" value="1"/>
</dbReference>
<name>A0A6B2LFL4_9EUKA</name>
<dbReference type="AlphaFoldDB" id="A0A6B2LFL4"/>
<evidence type="ECO:0000256" key="14">
    <source>
        <dbReference type="PROSITE-ProRule" id="PRU00175"/>
    </source>
</evidence>
<dbReference type="Pfam" id="PF13639">
    <property type="entry name" value="zf-RING_2"/>
    <property type="match status" value="1"/>
</dbReference>
<proteinExistence type="predicted"/>
<dbReference type="Pfam" id="PF22191">
    <property type="entry name" value="IBR_1"/>
    <property type="match status" value="1"/>
</dbReference>
<evidence type="ECO:0000256" key="12">
    <source>
        <dbReference type="ARBA" id="ARBA00022989"/>
    </source>
</evidence>
<keyword evidence="5" id="KW-0808">Transferase</keyword>
<keyword evidence="9 14" id="KW-0863">Zinc-finger</keyword>
<evidence type="ECO:0000259" key="16">
    <source>
        <dbReference type="PROSITE" id="PS51873"/>
    </source>
</evidence>
<reference evidence="17" key="1">
    <citation type="journal article" date="2020" name="J. Eukaryot. Microbiol.">
        <title>De novo Sequencing, Assembly and Annotation of the Transcriptome for the Free-Living Testate Amoeba Arcella intermedia.</title>
        <authorList>
            <person name="Ribeiro G.M."/>
            <person name="Porfirio-Sousa A.L."/>
            <person name="Maurer-Alcala X.X."/>
            <person name="Katz L.A."/>
            <person name="Lahr D.J.G."/>
        </authorList>
    </citation>
    <scope>NUCLEOTIDE SEQUENCE</scope>
</reference>
<dbReference type="SMART" id="SM00184">
    <property type="entry name" value="RING"/>
    <property type="match status" value="2"/>
</dbReference>
<evidence type="ECO:0000256" key="5">
    <source>
        <dbReference type="ARBA" id="ARBA00022679"/>
    </source>
</evidence>
<dbReference type="InterPro" id="IPR017907">
    <property type="entry name" value="Znf_RING_CS"/>
</dbReference>
<dbReference type="InterPro" id="IPR044066">
    <property type="entry name" value="TRIAD_supradom"/>
</dbReference>
<evidence type="ECO:0000256" key="6">
    <source>
        <dbReference type="ARBA" id="ARBA00022692"/>
    </source>
</evidence>
<keyword evidence="7" id="KW-0479">Metal-binding</keyword>
<evidence type="ECO:0000256" key="3">
    <source>
        <dbReference type="ARBA" id="ARBA00004906"/>
    </source>
</evidence>
<evidence type="ECO:0000256" key="9">
    <source>
        <dbReference type="ARBA" id="ARBA00022771"/>
    </source>
</evidence>
<evidence type="ECO:0000256" key="11">
    <source>
        <dbReference type="ARBA" id="ARBA00022833"/>
    </source>
</evidence>
<comment type="subcellular location">
    <subcellularLocation>
        <location evidence="2">Membrane</location>
        <topology evidence="2">Single-pass membrane protein</topology>
    </subcellularLocation>
</comment>
<evidence type="ECO:0000256" key="13">
    <source>
        <dbReference type="ARBA" id="ARBA00023136"/>
    </source>
</evidence>
<dbReference type="InterPro" id="IPR013083">
    <property type="entry name" value="Znf_RING/FYVE/PHD"/>
</dbReference>
<dbReference type="SUPFAM" id="SSF57850">
    <property type="entry name" value="RING/U-box"/>
    <property type="match status" value="3"/>
</dbReference>
<keyword evidence="12" id="KW-1133">Transmembrane helix</keyword>